<gene>
    <name evidence="9" type="ORF">CRV04_00630</name>
</gene>
<keyword evidence="3 7" id="KW-0812">Transmembrane</keyword>
<evidence type="ECO:0000256" key="3">
    <source>
        <dbReference type="ARBA" id="ARBA00022692"/>
    </source>
</evidence>
<dbReference type="Gene3D" id="1.20.1540.10">
    <property type="entry name" value="Rhomboid-like"/>
    <property type="match status" value="1"/>
</dbReference>
<evidence type="ECO:0000256" key="5">
    <source>
        <dbReference type="ARBA" id="ARBA00022989"/>
    </source>
</evidence>
<keyword evidence="6 7" id="KW-0472">Membrane</keyword>
<keyword evidence="10" id="KW-1185">Reference proteome</keyword>
<comment type="similarity">
    <text evidence="2">Belongs to the peptidase S54 family.</text>
</comment>
<organism evidence="9 10">
    <name type="scientific">Candidatus Marinarcus aquaticus</name>
    <dbReference type="NCBI Taxonomy" id="2044504"/>
    <lineage>
        <taxon>Bacteria</taxon>
        <taxon>Pseudomonadati</taxon>
        <taxon>Campylobacterota</taxon>
        <taxon>Epsilonproteobacteria</taxon>
        <taxon>Campylobacterales</taxon>
        <taxon>Arcobacteraceae</taxon>
        <taxon>Candidatus Marinarcus</taxon>
    </lineage>
</organism>
<dbReference type="InterPro" id="IPR050925">
    <property type="entry name" value="Rhomboid_protease_S54"/>
</dbReference>
<dbReference type="GO" id="GO:0006508">
    <property type="term" value="P:proteolysis"/>
    <property type="evidence" value="ECO:0007669"/>
    <property type="project" value="UniProtKB-KW"/>
</dbReference>
<evidence type="ECO:0000256" key="6">
    <source>
        <dbReference type="ARBA" id="ARBA00023136"/>
    </source>
</evidence>
<feature type="domain" description="Peptidase S54 rhomboid" evidence="8">
    <location>
        <begin position="45"/>
        <end position="174"/>
    </location>
</feature>
<accession>A0A4Q0XUF1</accession>
<dbReference type="AlphaFoldDB" id="A0A4Q0XUF1"/>
<name>A0A4Q0XUF1_9BACT</name>
<dbReference type="RefSeq" id="WP_128994690.1">
    <property type="nucleotide sequence ID" value="NZ_PDKN01000001.1"/>
</dbReference>
<dbReference type="InterPro" id="IPR035952">
    <property type="entry name" value="Rhomboid-like_sf"/>
</dbReference>
<dbReference type="PANTHER" id="PTHR43731">
    <property type="entry name" value="RHOMBOID PROTEASE"/>
    <property type="match status" value="1"/>
</dbReference>
<dbReference type="EMBL" id="PDKN01000001">
    <property type="protein sequence ID" value="RXJ60555.1"/>
    <property type="molecule type" value="Genomic_DNA"/>
</dbReference>
<dbReference type="GO" id="GO:0004252">
    <property type="term" value="F:serine-type endopeptidase activity"/>
    <property type="evidence" value="ECO:0007669"/>
    <property type="project" value="InterPro"/>
</dbReference>
<dbReference type="Pfam" id="PF01694">
    <property type="entry name" value="Rhomboid"/>
    <property type="match status" value="1"/>
</dbReference>
<feature type="transmembrane region" description="Helical" evidence="7">
    <location>
        <begin position="136"/>
        <end position="152"/>
    </location>
</feature>
<evidence type="ECO:0000256" key="7">
    <source>
        <dbReference type="SAM" id="Phobius"/>
    </source>
</evidence>
<evidence type="ECO:0000256" key="1">
    <source>
        <dbReference type="ARBA" id="ARBA00004141"/>
    </source>
</evidence>
<sequence length="176" mass="19703">MQNFKTYTLTNAIIVITILMYIVQINMEYGSIILGLNLYFEQGGYWFQPLTTMFAHGGIGHLAMNMFVLYQFGNLIEKYRGKVQLLFLYFVGGILTSLGSYAFMSAVGFSHNLVGASGAICVLLGYVALMDRNQRKGIITWVLVISVFPVLLGLPVAWYGHFIGLAFGFILGFIRR</sequence>
<comment type="subcellular location">
    <subcellularLocation>
        <location evidence="1">Membrane</location>
        <topology evidence="1">Multi-pass membrane protein</topology>
    </subcellularLocation>
</comment>
<dbReference type="PANTHER" id="PTHR43731:SF14">
    <property type="entry name" value="PRESENILIN-ASSOCIATED RHOMBOID-LIKE PROTEIN, MITOCHONDRIAL"/>
    <property type="match status" value="1"/>
</dbReference>
<evidence type="ECO:0000256" key="4">
    <source>
        <dbReference type="ARBA" id="ARBA00022801"/>
    </source>
</evidence>
<proteinExistence type="inferred from homology"/>
<reference evidence="9 10" key="1">
    <citation type="submission" date="2017-10" db="EMBL/GenBank/DDBJ databases">
        <title>Genomics of the genus Arcobacter.</title>
        <authorList>
            <person name="Perez-Cataluna A."/>
            <person name="Figueras M.J."/>
        </authorList>
    </citation>
    <scope>NUCLEOTIDE SEQUENCE [LARGE SCALE GENOMIC DNA]</scope>
    <source>
        <strain evidence="9 10">CECT 8987</strain>
    </source>
</reference>
<keyword evidence="5 7" id="KW-1133">Transmembrane helix</keyword>
<feature type="transmembrane region" description="Helical" evidence="7">
    <location>
        <begin position="54"/>
        <end position="73"/>
    </location>
</feature>
<dbReference type="OrthoDB" id="9813074at2"/>
<feature type="transmembrane region" description="Helical" evidence="7">
    <location>
        <begin position="12"/>
        <end position="34"/>
    </location>
</feature>
<dbReference type="InterPro" id="IPR022764">
    <property type="entry name" value="Peptidase_S54_rhomboid_dom"/>
</dbReference>
<dbReference type="GO" id="GO:0016020">
    <property type="term" value="C:membrane"/>
    <property type="evidence" value="ECO:0007669"/>
    <property type="project" value="UniProtKB-SubCell"/>
</dbReference>
<feature type="transmembrane region" description="Helical" evidence="7">
    <location>
        <begin position="109"/>
        <end position="129"/>
    </location>
</feature>
<dbReference type="Proteomes" id="UP000290657">
    <property type="component" value="Unassembled WGS sequence"/>
</dbReference>
<keyword evidence="4" id="KW-0378">Hydrolase</keyword>
<feature type="transmembrane region" description="Helical" evidence="7">
    <location>
        <begin position="85"/>
        <end position="103"/>
    </location>
</feature>
<dbReference type="SUPFAM" id="SSF144091">
    <property type="entry name" value="Rhomboid-like"/>
    <property type="match status" value="1"/>
</dbReference>
<comment type="caution">
    <text evidence="9">The sequence shown here is derived from an EMBL/GenBank/DDBJ whole genome shotgun (WGS) entry which is preliminary data.</text>
</comment>
<evidence type="ECO:0000259" key="8">
    <source>
        <dbReference type="Pfam" id="PF01694"/>
    </source>
</evidence>
<evidence type="ECO:0000256" key="2">
    <source>
        <dbReference type="ARBA" id="ARBA00009045"/>
    </source>
</evidence>
<protein>
    <submittedName>
        <fullName evidence="9">Rhomboid family intramembrane serine protease</fullName>
    </submittedName>
</protein>
<evidence type="ECO:0000313" key="9">
    <source>
        <dbReference type="EMBL" id="RXJ60555.1"/>
    </source>
</evidence>
<evidence type="ECO:0000313" key="10">
    <source>
        <dbReference type="Proteomes" id="UP000290657"/>
    </source>
</evidence>
<keyword evidence="9" id="KW-0645">Protease</keyword>